<sequence>MGMQATAGLRTLKGDTSDRILQAVSDMLKNRSTLYVEPDAVSVLSGKQEGAYQWVTINYLLGNLGKHYSKTVAIVDLGGGSVQMAYAISEKDAAKAPEAPEGVESYITEMVLKGKKYYLYVHSYLRFGLLAARAEVLKVSDGSENPCILAGFDGYYKYGGVEYKATAPPSGSSFNECKQVVLEALNVNATCTYKDCSFNGTWNGGGGDGENNLFVASFFYEVADEAGFVDPDAPNAKVRPVDFADAANIACKTELKDLKSVFPRVKDGDVPYICLDLVYQYTLLVDGFGMVFIILIGIAMHGSSAINYIGEANSVSGFSRGSSMATGMCHRSHVIELILCVVLNFLTLVFLSINCATHHLSLVDRYRICAGLCTNYWWLVVLKHDAPPKTQSTLA</sequence>
<evidence type="ECO:0000256" key="5">
    <source>
        <dbReference type="RuleBase" id="RU003833"/>
    </source>
</evidence>
<reference evidence="7 8" key="1">
    <citation type="submission" date="2024-01" db="EMBL/GenBank/DDBJ databases">
        <title>The genomes of 5 underutilized Papilionoideae crops provide insights into root nodulation and disease resistanc.</title>
        <authorList>
            <person name="Jiang F."/>
        </authorList>
    </citation>
    <scope>NUCLEOTIDE SEQUENCE [LARGE SCALE GENOMIC DNA]</scope>
    <source>
        <strain evidence="7">LVBAO_FW01</strain>
        <tissue evidence="7">Leaves</tissue>
    </source>
</reference>
<dbReference type="PANTHER" id="PTHR11782:SF83">
    <property type="entry name" value="GUANOSINE-DIPHOSPHATASE"/>
    <property type="match status" value="1"/>
</dbReference>
<dbReference type="GO" id="GO:0017110">
    <property type="term" value="F:nucleoside diphosphate phosphatase activity"/>
    <property type="evidence" value="ECO:0007669"/>
    <property type="project" value="TreeGrafter"/>
</dbReference>
<organism evidence="7 8">
    <name type="scientific">Canavalia gladiata</name>
    <name type="common">Sword bean</name>
    <name type="synonym">Dolichos gladiatus</name>
    <dbReference type="NCBI Taxonomy" id="3824"/>
    <lineage>
        <taxon>Eukaryota</taxon>
        <taxon>Viridiplantae</taxon>
        <taxon>Streptophyta</taxon>
        <taxon>Embryophyta</taxon>
        <taxon>Tracheophyta</taxon>
        <taxon>Spermatophyta</taxon>
        <taxon>Magnoliopsida</taxon>
        <taxon>eudicotyledons</taxon>
        <taxon>Gunneridae</taxon>
        <taxon>Pentapetalae</taxon>
        <taxon>rosids</taxon>
        <taxon>fabids</taxon>
        <taxon>Fabales</taxon>
        <taxon>Fabaceae</taxon>
        <taxon>Papilionoideae</taxon>
        <taxon>50 kb inversion clade</taxon>
        <taxon>NPAAA clade</taxon>
        <taxon>indigoferoid/millettioid clade</taxon>
        <taxon>Phaseoleae</taxon>
        <taxon>Canavalia</taxon>
    </lineage>
</organism>
<keyword evidence="4" id="KW-0067">ATP-binding</keyword>
<dbReference type="PROSITE" id="PS01238">
    <property type="entry name" value="GDA1_CD39_NTPASE"/>
    <property type="match status" value="1"/>
</dbReference>
<evidence type="ECO:0000256" key="2">
    <source>
        <dbReference type="ARBA" id="ARBA00022801"/>
    </source>
</evidence>
<gene>
    <name evidence="7" type="ORF">VNO77_16762</name>
</gene>
<feature type="transmembrane region" description="Helical" evidence="6">
    <location>
        <begin position="278"/>
        <end position="299"/>
    </location>
</feature>
<dbReference type="PANTHER" id="PTHR11782">
    <property type="entry name" value="ADENOSINE/GUANOSINE DIPHOSPHATASE"/>
    <property type="match status" value="1"/>
</dbReference>
<dbReference type="AlphaFoldDB" id="A0AAN9QI45"/>
<dbReference type="Gene3D" id="3.30.420.40">
    <property type="match status" value="1"/>
</dbReference>
<feature type="active site" description="Proton acceptor" evidence="3">
    <location>
        <position position="49"/>
    </location>
</feature>
<dbReference type="Proteomes" id="UP001367508">
    <property type="component" value="Unassembled WGS sequence"/>
</dbReference>
<comment type="caution">
    <text evidence="7">The sequence shown here is derived from an EMBL/GenBank/DDBJ whole genome shotgun (WGS) entry which is preliminary data.</text>
</comment>
<dbReference type="GO" id="GO:0009134">
    <property type="term" value="P:nucleoside diphosphate catabolic process"/>
    <property type="evidence" value="ECO:0007669"/>
    <property type="project" value="TreeGrafter"/>
</dbReference>
<feature type="binding site" evidence="4">
    <location>
        <begin position="79"/>
        <end position="83"/>
    </location>
    <ligand>
        <name>ATP</name>
        <dbReference type="ChEBI" id="CHEBI:30616"/>
    </ligand>
</feature>
<dbReference type="EMBL" id="JAYMYQ010000004">
    <property type="protein sequence ID" value="KAK7336227.1"/>
    <property type="molecule type" value="Genomic_DNA"/>
</dbReference>
<dbReference type="InterPro" id="IPR000407">
    <property type="entry name" value="GDA1_CD39_NTPase"/>
</dbReference>
<evidence type="ECO:0000256" key="4">
    <source>
        <dbReference type="PIRSR" id="PIRSR600407-2"/>
    </source>
</evidence>
<evidence type="ECO:0000256" key="3">
    <source>
        <dbReference type="PIRSR" id="PIRSR600407-1"/>
    </source>
</evidence>
<proteinExistence type="inferred from homology"/>
<dbReference type="Pfam" id="PF01150">
    <property type="entry name" value="GDA1_CD39"/>
    <property type="match status" value="1"/>
</dbReference>
<name>A0AAN9QI45_CANGL</name>
<evidence type="ECO:0008006" key="9">
    <source>
        <dbReference type="Google" id="ProtNLM"/>
    </source>
</evidence>
<dbReference type="GO" id="GO:0005524">
    <property type="term" value="F:ATP binding"/>
    <property type="evidence" value="ECO:0007669"/>
    <property type="project" value="UniProtKB-KW"/>
</dbReference>
<dbReference type="GO" id="GO:0016020">
    <property type="term" value="C:membrane"/>
    <property type="evidence" value="ECO:0007669"/>
    <property type="project" value="TreeGrafter"/>
</dbReference>
<dbReference type="FunFam" id="3.30.420.150:FF:000008">
    <property type="entry name" value="Apyrase 1"/>
    <property type="match status" value="1"/>
</dbReference>
<dbReference type="Gene3D" id="3.30.420.150">
    <property type="entry name" value="Exopolyphosphatase. Domain 2"/>
    <property type="match status" value="1"/>
</dbReference>
<evidence type="ECO:0000256" key="6">
    <source>
        <dbReference type="SAM" id="Phobius"/>
    </source>
</evidence>
<keyword evidence="6" id="KW-0472">Membrane</keyword>
<feature type="transmembrane region" description="Helical" evidence="6">
    <location>
        <begin position="334"/>
        <end position="353"/>
    </location>
</feature>
<comment type="similarity">
    <text evidence="1 5">Belongs to the GDA1/CD39 NTPase family.</text>
</comment>
<evidence type="ECO:0000313" key="8">
    <source>
        <dbReference type="Proteomes" id="UP001367508"/>
    </source>
</evidence>
<evidence type="ECO:0000313" key="7">
    <source>
        <dbReference type="EMBL" id="KAK7336227.1"/>
    </source>
</evidence>
<keyword evidence="6" id="KW-0812">Transmembrane</keyword>
<keyword evidence="6" id="KW-1133">Transmembrane helix</keyword>
<keyword evidence="4" id="KW-0547">Nucleotide-binding</keyword>
<accession>A0AAN9QI45</accession>
<keyword evidence="2 5" id="KW-0378">Hydrolase</keyword>
<keyword evidence="8" id="KW-1185">Reference proteome</keyword>
<evidence type="ECO:0000256" key="1">
    <source>
        <dbReference type="ARBA" id="ARBA00009283"/>
    </source>
</evidence>
<protein>
    <recommendedName>
        <fullName evidence="9">Apyrase</fullName>
    </recommendedName>
</protein>